<dbReference type="InterPro" id="IPR001119">
    <property type="entry name" value="SLH_dom"/>
</dbReference>
<feature type="domain" description="SLH" evidence="3">
    <location>
        <begin position="848"/>
        <end position="911"/>
    </location>
</feature>
<dbReference type="Pfam" id="PF00395">
    <property type="entry name" value="SLH"/>
    <property type="match status" value="3"/>
</dbReference>
<feature type="chain" id="PRO_5047300708" evidence="2">
    <location>
        <begin position="28"/>
        <end position="965"/>
    </location>
</feature>
<feature type="domain" description="SLH" evidence="3">
    <location>
        <begin position="788"/>
        <end position="847"/>
    </location>
</feature>
<keyword evidence="1" id="KW-0677">Repeat</keyword>
<evidence type="ECO:0000313" key="5">
    <source>
        <dbReference type="Proteomes" id="UP001491552"/>
    </source>
</evidence>
<evidence type="ECO:0000256" key="1">
    <source>
        <dbReference type="ARBA" id="ARBA00022737"/>
    </source>
</evidence>
<protein>
    <submittedName>
        <fullName evidence="4">S-layer homology domain-containing protein</fullName>
    </submittedName>
</protein>
<feature type="domain" description="SLH" evidence="3">
    <location>
        <begin position="912"/>
        <end position="965"/>
    </location>
</feature>
<name>A0ABV1G6B4_9FIRM</name>
<comment type="caution">
    <text evidence="4">The sequence shown here is derived from an EMBL/GenBank/DDBJ whole genome shotgun (WGS) entry which is preliminary data.</text>
</comment>
<keyword evidence="5" id="KW-1185">Reference proteome</keyword>
<keyword evidence="2" id="KW-0732">Signal</keyword>
<organism evidence="4 5">
    <name type="scientific">Faecousia intestinalis</name>
    <dbReference type="NCBI Taxonomy" id="3133167"/>
    <lineage>
        <taxon>Bacteria</taxon>
        <taxon>Bacillati</taxon>
        <taxon>Bacillota</taxon>
        <taxon>Clostridia</taxon>
        <taxon>Eubacteriales</taxon>
        <taxon>Oscillospiraceae</taxon>
        <taxon>Faecousia</taxon>
    </lineage>
</organism>
<gene>
    <name evidence="4" type="ORF">WMO66_06805</name>
</gene>
<dbReference type="EMBL" id="JBBMFF010000205">
    <property type="protein sequence ID" value="MEQ2510956.1"/>
    <property type="molecule type" value="Genomic_DNA"/>
</dbReference>
<evidence type="ECO:0000259" key="3">
    <source>
        <dbReference type="PROSITE" id="PS51272"/>
    </source>
</evidence>
<evidence type="ECO:0000256" key="2">
    <source>
        <dbReference type="SAM" id="SignalP"/>
    </source>
</evidence>
<sequence>MLNRWKRLLALLASVAVLFSLCTAASAAPGGQAEPRELTAADYAAADAIFASLPSADGTNGGTAGAADTGALCDWLETADGVRPGTVSANGSCVTWQTDAGITCSYNPQLERISERAQEPAQTETLESIPALRGVQHGRDVYLFQPYYGLDSSFTRQYYEEGQRIAAKSEGTFYYYKTEAATVDAIADAVESGGVILFDSHGTTDYTGDNEDYTSKATTSYLCLQSGEGLTTEDYAGGHAVYGGSGINGMRYYEVDGTVIANHMDKPANGGLVWMAICLGMATDGLEGPLMDAGAGVVYGYSQSVTFIGDYCFEEEFFNKLLQGGTVAESIRTMKARYGNWDCSPAILGSDSSQTAASLEEAVRKHAAFPIVVSAEDAYPGHGKVDAVQEVSSVWSLLESFTATVTTDAPETAGTVVQKGMTVTAVPARGYYADGATVTPEGAAVVTQEGDLFRISSLRADCTITIHFSAKTPAVLHFAVPNGVMQADIQSYVGDAEPLPLPAGTPAADAQDYSFAGWSLQEQAEPIESMAYLRAGSELPVEQPKQTLYAVYRYFATPAGTTPAFHELTEAPEDWSGTYVLSAAGRALLCDGSVTGAALGSSEAAVPFADAGLAEEDGALRGVSAAVVVQIERAAGTEQYAIRLGGTSDAVYLACRSNSEQLNTAQDAGTSLSRWVISMEDGHMTIRSARYLSRTLQYDADAGCFRCYAKTKTPLTVYRGETSSLWYTTQPKMHDHQLVETGRREPTCTMSGWIDFRCTICGELRRQPLEPLGHEVVNGLCVRCGEVMQLPFRDVPEDAYYYDAVVWGLSHGVVNGTSETTFSPDLSCTRAQAVTFLWRAAGMPESSGNTAFADVPADSYYAAAVAWAAENNVTNGTGSGCFSPDAPCTRAQIVTFLWRAAGEPEPSGNTAFADVPADSYYAAAVAWAAENNVTNGTGSGCFSPDDLCTRAQIVTLLYRQLTKEI</sequence>
<feature type="signal peptide" evidence="2">
    <location>
        <begin position="1"/>
        <end position="27"/>
    </location>
</feature>
<accession>A0ABV1G6B4</accession>
<dbReference type="PROSITE" id="PS51272">
    <property type="entry name" value="SLH"/>
    <property type="match status" value="3"/>
</dbReference>
<proteinExistence type="predicted"/>
<dbReference type="RefSeq" id="WP_349135651.1">
    <property type="nucleotide sequence ID" value="NZ_JBBMFF010000205.1"/>
</dbReference>
<dbReference type="Proteomes" id="UP001491552">
    <property type="component" value="Unassembled WGS sequence"/>
</dbReference>
<reference evidence="4 5" key="1">
    <citation type="submission" date="2024-03" db="EMBL/GenBank/DDBJ databases">
        <title>Human intestinal bacterial collection.</title>
        <authorList>
            <person name="Pauvert C."/>
            <person name="Hitch T.C.A."/>
            <person name="Clavel T."/>
        </authorList>
    </citation>
    <scope>NUCLEOTIDE SEQUENCE [LARGE SCALE GENOMIC DNA]</scope>
    <source>
        <strain evidence="4 5">CLA-AA-H192</strain>
    </source>
</reference>
<evidence type="ECO:0000313" key="4">
    <source>
        <dbReference type="EMBL" id="MEQ2510956.1"/>
    </source>
</evidence>